<dbReference type="RefSeq" id="WP_046078268.1">
    <property type="nucleotide sequence ID" value="NZ_BJUS01000012.1"/>
</dbReference>
<dbReference type="Pfam" id="PF04170">
    <property type="entry name" value="NlpE"/>
    <property type="match status" value="1"/>
</dbReference>
<gene>
    <name evidence="2" type="ORF">HHA04nite_13800</name>
</gene>
<dbReference type="PANTHER" id="PTHR35535">
    <property type="entry name" value="HEAT SHOCK PROTEIN HSLJ"/>
    <property type="match status" value="1"/>
</dbReference>
<proteinExistence type="predicted"/>
<name>A0ABQ0U2Y6_9GAMM</name>
<comment type="caution">
    <text evidence="2">The sequence shown here is derived from an EMBL/GenBank/DDBJ whole genome shotgun (WGS) entry which is preliminary data.</text>
</comment>
<dbReference type="PANTHER" id="PTHR35535:SF1">
    <property type="entry name" value="HEAT SHOCK PROTEIN HSLJ"/>
    <property type="match status" value="1"/>
</dbReference>
<evidence type="ECO:0000313" key="3">
    <source>
        <dbReference type="Proteomes" id="UP000321121"/>
    </source>
</evidence>
<organism evidence="2 3">
    <name type="scientific">Halomonas halophila</name>
    <dbReference type="NCBI Taxonomy" id="29573"/>
    <lineage>
        <taxon>Bacteria</taxon>
        <taxon>Pseudomonadati</taxon>
        <taxon>Pseudomonadota</taxon>
        <taxon>Gammaproteobacteria</taxon>
        <taxon>Oceanospirillales</taxon>
        <taxon>Halomonadaceae</taxon>
        <taxon>Halomonas</taxon>
    </lineage>
</organism>
<dbReference type="Pfam" id="PF03724">
    <property type="entry name" value="META"/>
    <property type="match status" value="1"/>
</dbReference>
<reference evidence="2 3" key="1">
    <citation type="submission" date="2019-07" db="EMBL/GenBank/DDBJ databases">
        <title>Whole genome shotgun sequence of Halomonas halophila NBRC 102604.</title>
        <authorList>
            <person name="Hosoyama A."/>
            <person name="Uohara A."/>
            <person name="Ohji S."/>
            <person name="Ichikawa N."/>
        </authorList>
    </citation>
    <scope>NUCLEOTIDE SEQUENCE [LARGE SCALE GENOMIC DNA]</scope>
    <source>
        <strain evidence="2 3">NBRC 102604</strain>
    </source>
</reference>
<dbReference type="InterPro" id="IPR038670">
    <property type="entry name" value="HslJ-like_sf"/>
</dbReference>
<dbReference type="InterPro" id="IPR053147">
    <property type="entry name" value="Hsp_HslJ-like"/>
</dbReference>
<evidence type="ECO:0000313" key="2">
    <source>
        <dbReference type="EMBL" id="GEK72836.1"/>
    </source>
</evidence>
<sequence length="257" mass="28312">MKRLFQFSYFLVVALWLAGCAAVERSPQAEAALGELPASYRGELPCADCAGIHYRLSLFPDGVYTLSSVYLGDDDGRRFHEQGEWSLDASGETLTLSGGGQGPRQWRIVDGGVALEMLDLEGNAIESSLNYRVQRTGQFVSETLEDSYWKLIELGGEPVDVAEGAREPHLVFHGEQGRLAGFSGCNRLAGEYRREGDTLSIGTVASTRMACVPGHDLEPRFLAMLEHVAGYRVRADWLELLDAEGEVIARFEVRHLT</sequence>
<feature type="domain" description="DUF306" evidence="1">
    <location>
        <begin position="142"/>
        <end position="252"/>
    </location>
</feature>
<keyword evidence="3" id="KW-1185">Reference proteome</keyword>
<dbReference type="InterPro" id="IPR007298">
    <property type="entry name" value="Cu-R_lipoprotein_NlpE"/>
</dbReference>
<dbReference type="EMBL" id="BJUS01000012">
    <property type="protein sequence ID" value="GEK72836.1"/>
    <property type="molecule type" value="Genomic_DNA"/>
</dbReference>
<dbReference type="Proteomes" id="UP000321121">
    <property type="component" value="Unassembled WGS sequence"/>
</dbReference>
<dbReference type="InterPro" id="IPR005184">
    <property type="entry name" value="DUF306_Meta_HslJ"/>
</dbReference>
<accession>A0ABQ0U2Y6</accession>
<dbReference type="Gene3D" id="2.40.128.270">
    <property type="match status" value="1"/>
</dbReference>
<evidence type="ECO:0000259" key="1">
    <source>
        <dbReference type="Pfam" id="PF03724"/>
    </source>
</evidence>
<dbReference type="Gene3D" id="2.40.128.640">
    <property type="match status" value="1"/>
</dbReference>
<dbReference type="PROSITE" id="PS51257">
    <property type="entry name" value="PROKAR_LIPOPROTEIN"/>
    <property type="match status" value="1"/>
</dbReference>
<protein>
    <recommendedName>
        <fullName evidence="1">DUF306 domain-containing protein</fullName>
    </recommendedName>
</protein>